<protein>
    <submittedName>
        <fullName evidence="3">Isochorismatase hydrolase</fullName>
    </submittedName>
</protein>
<organism evidence="3 4">
    <name type="scientific">Meira miltonrushii</name>
    <dbReference type="NCBI Taxonomy" id="1280837"/>
    <lineage>
        <taxon>Eukaryota</taxon>
        <taxon>Fungi</taxon>
        <taxon>Dikarya</taxon>
        <taxon>Basidiomycota</taxon>
        <taxon>Ustilaginomycotina</taxon>
        <taxon>Exobasidiomycetes</taxon>
        <taxon>Exobasidiales</taxon>
        <taxon>Brachybasidiaceae</taxon>
        <taxon>Meira</taxon>
    </lineage>
</organism>
<evidence type="ECO:0000256" key="1">
    <source>
        <dbReference type="ARBA" id="ARBA00006336"/>
    </source>
</evidence>
<evidence type="ECO:0000313" key="4">
    <source>
        <dbReference type="Proteomes" id="UP000245771"/>
    </source>
</evidence>
<dbReference type="AlphaFoldDB" id="A0A316VGL3"/>
<dbReference type="InterPro" id="IPR036380">
    <property type="entry name" value="Isochorismatase-like_sf"/>
</dbReference>
<dbReference type="InterPro" id="IPR000868">
    <property type="entry name" value="Isochorismatase-like_dom"/>
</dbReference>
<comment type="similarity">
    <text evidence="1">Belongs to the isochorismatase family.</text>
</comment>
<keyword evidence="3" id="KW-0378">Hydrolase</keyword>
<dbReference type="Gene3D" id="3.40.50.850">
    <property type="entry name" value="Isochorismatase-like"/>
    <property type="match status" value="1"/>
</dbReference>
<proteinExistence type="inferred from homology"/>
<dbReference type="InterPro" id="IPR050993">
    <property type="entry name" value="Isochorismatase_domain"/>
</dbReference>
<dbReference type="RefSeq" id="XP_025357034.1">
    <property type="nucleotide sequence ID" value="XM_025497511.1"/>
</dbReference>
<dbReference type="PANTHER" id="PTHR14119">
    <property type="entry name" value="HYDROLASE"/>
    <property type="match status" value="1"/>
</dbReference>
<dbReference type="GeneID" id="37019292"/>
<dbReference type="PANTHER" id="PTHR14119:SF3">
    <property type="entry name" value="ISOCHORISMATASE DOMAIN-CONTAINING PROTEIN 2"/>
    <property type="match status" value="1"/>
</dbReference>
<evidence type="ECO:0000259" key="2">
    <source>
        <dbReference type="Pfam" id="PF00857"/>
    </source>
</evidence>
<dbReference type="Pfam" id="PF00857">
    <property type="entry name" value="Isochorismatase"/>
    <property type="match status" value="1"/>
</dbReference>
<accession>A0A316VGL3</accession>
<feature type="domain" description="Isochorismatase-like" evidence="2">
    <location>
        <begin position="14"/>
        <end position="165"/>
    </location>
</feature>
<sequence>MATRSIPRLEQSSSALFLCDIQERFTKAIHEFDNMAKASSKLLRGAQILEIPVFTTEQNSKALGSTVDVLKKDIPENSTIVDKTRFSMVLDDGTTDKWLRDHKVQNVMIVGIESHVCVLQTTLDLLKKGFNVFIIRDAISSCNKQEVPLAIERMRLAGATITTSESALFELMLDSKHPHFKAISGLIKTEKDSTKAALEALTSRI</sequence>
<reference evidence="3 4" key="1">
    <citation type="journal article" date="2018" name="Mol. Biol. Evol.">
        <title>Broad Genomic Sampling Reveals a Smut Pathogenic Ancestry of the Fungal Clade Ustilaginomycotina.</title>
        <authorList>
            <person name="Kijpornyongpan T."/>
            <person name="Mondo S.J."/>
            <person name="Barry K."/>
            <person name="Sandor L."/>
            <person name="Lee J."/>
            <person name="Lipzen A."/>
            <person name="Pangilinan J."/>
            <person name="LaButti K."/>
            <person name="Hainaut M."/>
            <person name="Henrissat B."/>
            <person name="Grigoriev I.V."/>
            <person name="Spatafora J.W."/>
            <person name="Aime M.C."/>
        </authorList>
    </citation>
    <scope>NUCLEOTIDE SEQUENCE [LARGE SCALE GENOMIC DNA]</scope>
    <source>
        <strain evidence="3 4">MCA 3882</strain>
    </source>
</reference>
<dbReference type="Proteomes" id="UP000245771">
    <property type="component" value="Unassembled WGS sequence"/>
</dbReference>
<gene>
    <name evidence="3" type="ORF">FA14DRAFT_152158</name>
</gene>
<dbReference type="SUPFAM" id="SSF52499">
    <property type="entry name" value="Isochorismatase-like hydrolases"/>
    <property type="match status" value="1"/>
</dbReference>
<keyword evidence="4" id="KW-1185">Reference proteome</keyword>
<dbReference type="STRING" id="1280837.A0A316VGL3"/>
<name>A0A316VGL3_9BASI</name>
<dbReference type="GO" id="GO:0016787">
    <property type="term" value="F:hydrolase activity"/>
    <property type="evidence" value="ECO:0007669"/>
    <property type="project" value="UniProtKB-KW"/>
</dbReference>
<evidence type="ECO:0000313" key="3">
    <source>
        <dbReference type="EMBL" id="PWN36732.1"/>
    </source>
</evidence>
<dbReference type="OrthoDB" id="269496at2759"/>
<dbReference type="EMBL" id="KZ819602">
    <property type="protein sequence ID" value="PWN36732.1"/>
    <property type="molecule type" value="Genomic_DNA"/>
</dbReference>
<dbReference type="InParanoid" id="A0A316VGL3"/>